<dbReference type="EMBL" id="LAZR01000875">
    <property type="protein sequence ID" value="KKN55664.1"/>
    <property type="molecule type" value="Genomic_DNA"/>
</dbReference>
<protein>
    <submittedName>
        <fullName evidence="1">Uncharacterized protein</fullName>
    </submittedName>
</protein>
<accession>A0A0F9RLP3</accession>
<comment type="caution">
    <text evidence="1">The sequence shown here is derived from an EMBL/GenBank/DDBJ whole genome shotgun (WGS) entry which is preliminary data.</text>
</comment>
<name>A0A0F9RLP3_9ZZZZ</name>
<evidence type="ECO:0000313" key="1">
    <source>
        <dbReference type="EMBL" id="KKN55664.1"/>
    </source>
</evidence>
<proteinExistence type="predicted"/>
<organism evidence="1">
    <name type="scientific">marine sediment metagenome</name>
    <dbReference type="NCBI Taxonomy" id="412755"/>
    <lineage>
        <taxon>unclassified sequences</taxon>
        <taxon>metagenomes</taxon>
        <taxon>ecological metagenomes</taxon>
    </lineage>
</organism>
<reference evidence="1" key="1">
    <citation type="journal article" date="2015" name="Nature">
        <title>Complex archaea that bridge the gap between prokaryotes and eukaryotes.</title>
        <authorList>
            <person name="Spang A."/>
            <person name="Saw J.H."/>
            <person name="Jorgensen S.L."/>
            <person name="Zaremba-Niedzwiedzka K."/>
            <person name="Martijn J."/>
            <person name="Lind A.E."/>
            <person name="van Eijk R."/>
            <person name="Schleper C."/>
            <person name="Guy L."/>
            <person name="Ettema T.J."/>
        </authorList>
    </citation>
    <scope>NUCLEOTIDE SEQUENCE</scope>
</reference>
<gene>
    <name evidence="1" type="ORF">LCGC14_0579660</name>
</gene>
<dbReference type="AlphaFoldDB" id="A0A0F9RLP3"/>
<sequence length="67" mass="7758">MKKKYSKTTIGSVTQFYEENDDGLFVCTSQDFVAGDQVDYEDENQKPVEIDTTKEVYFGFEMTQPEI</sequence>